<protein>
    <submittedName>
        <fullName evidence="1">Uncharacterized protein</fullName>
    </submittedName>
</protein>
<accession>A0A1B7X130</accession>
<evidence type="ECO:0000313" key="2">
    <source>
        <dbReference type="Proteomes" id="UP000092093"/>
    </source>
</evidence>
<dbReference type="AlphaFoldDB" id="A0A1B7X130"/>
<reference evidence="1 2" key="1">
    <citation type="submission" date="2015-09" db="EMBL/GenBank/DDBJ databases">
        <title>Aphanizomenon flos-aquae WA102.</title>
        <authorList>
            <person name="Driscoll C."/>
        </authorList>
    </citation>
    <scope>NUCLEOTIDE SEQUENCE [LARGE SCALE GENOMIC DNA]</scope>
    <source>
        <strain evidence="1">WA102</strain>
    </source>
</reference>
<organism evidence="1 2">
    <name type="scientific">Aphanizomenon flos-aquae WA102</name>
    <dbReference type="NCBI Taxonomy" id="1710896"/>
    <lineage>
        <taxon>Bacteria</taxon>
        <taxon>Bacillati</taxon>
        <taxon>Cyanobacteriota</taxon>
        <taxon>Cyanophyceae</taxon>
        <taxon>Nostocales</taxon>
        <taxon>Aphanizomenonaceae</taxon>
        <taxon>Aphanizomenon</taxon>
    </lineage>
</organism>
<dbReference type="EMBL" id="LJOW01000074">
    <property type="protein sequence ID" value="OBQ43010.1"/>
    <property type="molecule type" value="Genomic_DNA"/>
</dbReference>
<dbReference type="Proteomes" id="UP000092093">
    <property type="component" value="Unassembled WGS sequence"/>
</dbReference>
<sequence>MSSRDRIRFNKNEWRKVLNQTPLFINYDNWLEITFHLNGDNFANLKYWQEMSFLKWLKLLAVYNKISKKMEDKNNEK</sequence>
<proteinExistence type="predicted"/>
<gene>
    <name evidence="1" type="ORF">AN484_14665</name>
</gene>
<comment type="caution">
    <text evidence="1">The sequence shown here is derived from an EMBL/GenBank/DDBJ whole genome shotgun (WGS) entry which is preliminary data.</text>
</comment>
<name>A0A1B7X130_APHFL</name>
<evidence type="ECO:0000313" key="1">
    <source>
        <dbReference type="EMBL" id="OBQ43010.1"/>
    </source>
</evidence>